<evidence type="ECO:0000313" key="3">
    <source>
        <dbReference type="Proteomes" id="UP000009168"/>
    </source>
</evidence>
<protein>
    <submittedName>
        <fullName evidence="2">Transmembrane protein, putative</fullName>
    </submittedName>
</protein>
<dbReference type="RefSeq" id="XP_001016797.2">
    <property type="nucleotide sequence ID" value="XM_001016797.2"/>
</dbReference>
<dbReference type="InParanoid" id="Q23JF2"/>
<evidence type="ECO:0000313" key="2">
    <source>
        <dbReference type="EMBL" id="EAR96552.2"/>
    </source>
</evidence>
<proteinExistence type="predicted"/>
<feature type="transmembrane region" description="Helical" evidence="1">
    <location>
        <begin position="30"/>
        <end position="48"/>
    </location>
</feature>
<dbReference type="HOGENOM" id="CLU_013044_1_0_1"/>
<reference evidence="3" key="1">
    <citation type="journal article" date="2006" name="PLoS Biol.">
        <title>Macronuclear genome sequence of the ciliate Tetrahymena thermophila, a model eukaryote.</title>
        <authorList>
            <person name="Eisen J.A."/>
            <person name="Coyne R.S."/>
            <person name="Wu M."/>
            <person name="Wu D."/>
            <person name="Thiagarajan M."/>
            <person name="Wortman J.R."/>
            <person name="Badger J.H."/>
            <person name="Ren Q."/>
            <person name="Amedeo P."/>
            <person name="Jones K.M."/>
            <person name="Tallon L.J."/>
            <person name="Delcher A.L."/>
            <person name="Salzberg S.L."/>
            <person name="Silva J.C."/>
            <person name="Haas B.J."/>
            <person name="Majoros W.H."/>
            <person name="Farzad M."/>
            <person name="Carlton J.M."/>
            <person name="Smith R.K. Jr."/>
            <person name="Garg J."/>
            <person name="Pearlman R.E."/>
            <person name="Karrer K.M."/>
            <person name="Sun L."/>
            <person name="Manning G."/>
            <person name="Elde N.C."/>
            <person name="Turkewitz A.P."/>
            <person name="Asai D.J."/>
            <person name="Wilkes D.E."/>
            <person name="Wang Y."/>
            <person name="Cai H."/>
            <person name="Collins K."/>
            <person name="Stewart B.A."/>
            <person name="Lee S.R."/>
            <person name="Wilamowska K."/>
            <person name="Weinberg Z."/>
            <person name="Ruzzo W.L."/>
            <person name="Wloga D."/>
            <person name="Gaertig J."/>
            <person name="Frankel J."/>
            <person name="Tsao C.-C."/>
            <person name="Gorovsky M.A."/>
            <person name="Keeling P.J."/>
            <person name="Waller R.F."/>
            <person name="Patron N.J."/>
            <person name="Cherry J.M."/>
            <person name="Stover N.A."/>
            <person name="Krieger C.J."/>
            <person name="del Toro C."/>
            <person name="Ryder H.F."/>
            <person name="Williamson S.C."/>
            <person name="Barbeau R.A."/>
            <person name="Hamilton E.P."/>
            <person name="Orias E."/>
        </authorList>
    </citation>
    <scope>NUCLEOTIDE SEQUENCE [LARGE SCALE GENOMIC DNA]</scope>
    <source>
        <strain evidence="3">SB210</strain>
    </source>
</reference>
<sequence>MKIFQLDLFSSGFYFNLDGQNYKKGTVQGVALSLASLILVISYFIYLLDQYINNQIEPQFRSQSFITDSRKEIQLDEDLIAFQFYYNSSLTISQYEALQNKTYLVFQAYFYYYDPQKNINQIINLDIIQCTNAWLQGQNCIDFSQIRNYSLILDNNNNIFSQLYISVYGCLDLDNIKTVIPNNCGLQSEIDAIINGSASGVSMSLKTQQYNTTSMQIQTNYRFIYSYSTSSQYIITNLKAQMQETQVKQGLIIQEQKTYTSPIYYDQTMFSLDRQLSLQQGIGPYNQITVQMDEYVQYVNVQYATITQILALVNSVATVIMVCRVLGIYVSQKLIKQDFFILIMRNLFLEKCQQILQNNSQITQNCQLYIQSQSKEGNSKKEQNEETDEFTDDISENQNKKDIVLPSFQFKYLQNTFKSKSFFNDSSCSSKQKQLFDDEQQFKDEVKDTLSQFSLKNQSQVCNNMTNYSKIDKINQIAKNEFHLDKQINNGIFDKEKQLNFTQQKFFQKQIDFEKKDLKVDLKSLQNKNQKNFGDVISQKLKVMNSSQMKQSIQNTIFNFKCLKSKFLQSKGIKQKEIKKIDQEVQKNLNINEFFKDIIFLKKAVCMLLSLDQIAAIQLVSLTDNFTNLDLEGKDSKVNYELEKVKLNHFEKQFSVLQCEQLQLYYIEKFLIRYQEGNYLNDVDKRIISSIQKKANE</sequence>
<dbReference type="KEGG" id="tet:TTHERM_00488220"/>
<keyword evidence="1 2" id="KW-0812">Transmembrane</keyword>
<accession>Q23JF2</accession>
<dbReference type="AlphaFoldDB" id="Q23JF2"/>
<keyword evidence="1" id="KW-0472">Membrane</keyword>
<dbReference type="EMBL" id="GG662691">
    <property type="protein sequence ID" value="EAR96552.2"/>
    <property type="molecule type" value="Genomic_DNA"/>
</dbReference>
<feature type="transmembrane region" description="Helical" evidence="1">
    <location>
        <begin position="309"/>
        <end position="330"/>
    </location>
</feature>
<keyword evidence="1" id="KW-1133">Transmembrane helix</keyword>
<organism evidence="2 3">
    <name type="scientific">Tetrahymena thermophila (strain SB210)</name>
    <dbReference type="NCBI Taxonomy" id="312017"/>
    <lineage>
        <taxon>Eukaryota</taxon>
        <taxon>Sar</taxon>
        <taxon>Alveolata</taxon>
        <taxon>Ciliophora</taxon>
        <taxon>Intramacronucleata</taxon>
        <taxon>Oligohymenophorea</taxon>
        <taxon>Hymenostomatida</taxon>
        <taxon>Tetrahymenina</taxon>
        <taxon>Tetrahymenidae</taxon>
        <taxon>Tetrahymena</taxon>
    </lineage>
</organism>
<dbReference type="Proteomes" id="UP000009168">
    <property type="component" value="Unassembled WGS sequence"/>
</dbReference>
<name>Q23JF2_TETTS</name>
<gene>
    <name evidence="2" type="ORF">TTHERM_00488220</name>
</gene>
<dbReference type="OrthoDB" id="302623at2759"/>
<keyword evidence="3" id="KW-1185">Reference proteome</keyword>
<evidence type="ECO:0000256" key="1">
    <source>
        <dbReference type="SAM" id="Phobius"/>
    </source>
</evidence>
<dbReference type="GeneID" id="7846908"/>